<keyword evidence="1" id="KW-0732">Signal</keyword>
<dbReference type="InterPro" id="IPR016140">
    <property type="entry name" value="Bifunc_inhib/LTP/seed_store"/>
</dbReference>
<dbReference type="Gene3D" id="1.10.110.10">
    <property type="entry name" value="Plant lipid-transfer and hydrophobic proteins"/>
    <property type="match status" value="1"/>
</dbReference>
<reference evidence="3" key="2">
    <citation type="submission" date="2021-01" db="UniProtKB">
        <authorList>
            <consortium name="EnsemblPlants"/>
        </authorList>
    </citation>
    <scope>IDENTIFICATION</scope>
</reference>
<feature type="chain" id="PRO_5029656959" description="Bifunctional inhibitor/plant lipid transfer protein/seed storage helical domain-containing protein" evidence="1">
    <location>
        <begin position="29"/>
        <end position="105"/>
    </location>
</feature>
<evidence type="ECO:0000313" key="4">
    <source>
        <dbReference type="Proteomes" id="UP000594261"/>
    </source>
</evidence>
<feature type="signal peptide" evidence="1">
    <location>
        <begin position="1"/>
        <end position="28"/>
    </location>
</feature>
<feature type="domain" description="Bifunctional inhibitor/plant lipid transfer protein/seed storage helical" evidence="2">
    <location>
        <begin position="34"/>
        <end position="105"/>
    </location>
</feature>
<dbReference type="Gramene" id="QL11p042360:mrna">
    <property type="protein sequence ID" value="QL11p042360:mrna:CDS:1"/>
    <property type="gene ID" value="QL11p042360"/>
</dbReference>
<accession>A0A7N2MXF2</accession>
<organism evidence="3 4">
    <name type="scientific">Quercus lobata</name>
    <name type="common">Valley oak</name>
    <dbReference type="NCBI Taxonomy" id="97700"/>
    <lineage>
        <taxon>Eukaryota</taxon>
        <taxon>Viridiplantae</taxon>
        <taxon>Streptophyta</taxon>
        <taxon>Embryophyta</taxon>
        <taxon>Tracheophyta</taxon>
        <taxon>Spermatophyta</taxon>
        <taxon>Magnoliopsida</taxon>
        <taxon>eudicotyledons</taxon>
        <taxon>Gunneridae</taxon>
        <taxon>Pentapetalae</taxon>
        <taxon>rosids</taxon>
        <taxon>fabids</taxon>
        <taxon>Fagales</taxon>
        <taxon>Fagaceae</taxon>
        <taxon>Quercus</taxon>
    </lineage>
</organism>
<dbReference type="PANTHER" id="PTHR33122:SF36">
    <property type="entry name" value="LIPID TRANSFER PROTEIN"/>
    <property type="match status" value="1"/>
</dbReference>
<reference evidence="3 4" key="1">
    <citation type="journal article" date="2016" name="G3 (Bethesda)">
        <title>First Draft Assembly and Annotation of the Genome of a California Endemic Oak Quercus lobata Nee (Fagaceae).</title>
        <authorList>
            <person name="Sork V.L."/>
            <person name="Fitz-Gibbon S.T."/>
            <person name="Puiu D."/>
            <person name="Crepeau M."/>
            <person name="Gugger P.F."/>
            <person name="Sherman R."/>
            <person name="Stevens K."/>
            <person name="Langley C.H."/>
            <person name="Pellegrini M."/>
            <person name="Salzberg S.L."/>
        </authorList>
    </citation>
    <scope>NUCLEOTIDE SEQUENCE [LARGE SCALE GENOMIC DNA]</scope>
    <source>
        <strain evidence="3 4">cv. SW786</strain>
    </source>
</reference>
<dbReference type="Pfam" id="PF14368">
    <property type="entry name" value="LTP_2"/>
    <property type="match status" value="1"/>
</dbReference>
<dbReference type="SUPFAM" id="SSF47699">
    <property type="entry name" value="Bifunctional inhibitor/lipid-transfer protein/seed storage 2S albumin"/>
    <property type="match status" value="1"/>
</dbReference>
<evidence type="ECO:0000313" key="3">
    <source>
        <dbReference type="EnsemblPlants" id="QL11p042360:mrna:CDS:1"/>
    </source>
</evidence>
<evidence type="ECO:0000259" key="2">
    <source>
        <dbReference type="SMART" id="SM00499"/>
    </source>
</evidence>
<sequence>MGAYKKLVLVSLLLALSIGSETIMLANGDNQGLCHMTKEGLKACQPSVSGQNPVPPSASCCSALSNADFQCLCIFKNSNLLNFYGINSTLAMELPSKCNQAQPHC</sequence>
<dbReference type="EMBL" id="LRBV02000011">
    <property type="status" value="NOT_ANNOTATED_CDS"/>
    <property type="molecule type" value="Genomic_DNA"/>
</dbReference>
<dbReference type="AlphaFoldDB" id="A0A7N2MXF2"/>
<dbReference type="InterPro" id="IPR036312">
    <property type="entry name" value="Bifun_inhib/LTP/seed_sf"/>
</dbReference>
<evidence type="ECO:0000256" key="1">
    <source>
        <dbReference type="SAM" id="SignalP"/>
    </source>
</evidence>
<name>A0A7N2MXF2_QUELO</name>
<dbReference type="InParanoid" id="A0A7N2MXF2"/>
<dbReference type="GO" id="GO:0009627">
    <property type="term" value="P:systemic acquired resistance"/>
    <property type="evidence" value="ECO:0007669"/>
    <property type="project" value="InterPro"/>
</dbReference>
<dbReference type="InterPro" id="IPR044741">
    <property type="entry name" value="NsLTP-like"/>
</dbReference>
<dbReference type="InterPro" id="IPR039265">
    <property type="entry name" value="DIR1-like"/>
</dbReference>
<dbReference type="EnsemblPlants" id="QL11p042360:mrna">
    <property type="protein sequence ID" value="QL11p042360:mrna:CDS:1"/>
    <property type="gene ID" value="QL11p042360"/>
</dbReference>
<dbReference type="GO" id="GO:0005504">
    <property type="term" value="F:fatty acid binding"/>
    <property type="evidence" value="ECO:0007669"/>
    <property type="project" value="InterPro"/>
</dbReference>
<dbReference type="PANTHER" id="PTHR33122">
    <property type="entry name" value="LIPID BINDING PROTEIN-RELATED"/>
    <property type="match status" value="1"/>
</dbReference>
<dbReference type="SMART" id="SM00499">
    <property type="entry name" value="AAI"/>
    <property type="match status" value="1"/>
</dbReference>
<keyword evidence="4" id="KW-1185">Reference proteome</keyword>
<dbReference type="OMA" id="THANATC"/>
<proteinExistence type="predicted"/>
<protein>
    <recommendedName>
        <fullName evidence="2">Bifunctional inhibitor/plant lipid transfer protein/seed storage helical domain-containing protein</fullName>
    </recommendedName>
</protein>
<dbReference type="CDD" id="cd04660">
    <property type="entry name" value="nsLTP_like"/>
    <property type="match status" value="1"/>
</dbReference>
<dbReference type="Proteomes" id="UP000594261">
    <property type="component" value="Chromosome 11"/>
</dbReference>